<dbReference type="EMBL" id="WKMX01000011">
    <property type="protein sequence ID" value="MRZ07125.1"/>
    <property type="molecule type" value="Genomic_DNA"/>
</dbReference>
<dbReference type="SUPFAM" id="SSF53448">
    <property type="entry name" value="Nucleotide-diphospho-sugar transferases"/>
    <property type="match status" value="1"/>
</dbReference>
<dbReference type="CDD" id="cd04196">
    <property type="entry name" value="GT_2_like_d"/>
    <property type="match status" value="1"/>
</dbReference>
<evidence type="ECO:0000313" key="3">
    <source>
        <dbReference type="EMBL" id="MRY83833.1"/>
    </source>
</evidence>
<reference evidence="6 7" key="2">
    <citation type="journal article" date="2019" name="Nat. Med.">
        <title>A library of human gut bacterial isolates paired with longitudinal multiomics data enables mechanistic microbiome research.</title>
        <authorList>
            <person name="Poyet M."/>
            <person name="Groussin M."/>
            <person name="Gibbons S.M."/>
            <person name="Avila-Pacheco J."/>
            <person name="Jiang X."/>
            <person name="Kearney S.M."/>
            <person name="Perrotta A.R."/>
            <person name="Berdy B."/>
            <person name="Zhao S."/>
            <person name="Lieberman T.D."/>
            <person name="Swanson P.K."/>
            <person name="Smith M."/>
            <person name="Roesemann S."/>
            <person name="Alexander J.E."/>
            <person name="Rich S.A."/>
            <person name="Livny J."/>
            <person name="Vlamakis H."/>
            <person name="Clish C."/>
            <person name="Bullock K."/>
            <person name="Deik A."/>
            <person name="Scott J."/>
            <person name="Pierce K.A."/>
            <person name="Xavier R.J."/>
            <person name="Alm E.J."/>
        </authorList>
    </citation>
    <scope>NUCLEOTIDE SEQUENCE [LARGE SCALE GENOMIC DNA]</scope>
    <source>
        <strain evidence="4 7">BIOML-A10</strain>
        <strain evidence="3 6">BIOML-A11</strain>
    </source>
</reference>
<evidence type="ECO:0000259" key="1">
    <source>
        <dbReference type="Pfam" id="PF00535"/>
    </source>
</evidence>
<dbReference type="Proteomes" id="UP000471216">
    <property type="component" value="Unassembled WGS sequence"/>
</dbReference>
<reference evidence="2 5" key="1">
    <citation type="submission" date="2015-09" db="EMBL/GenBank/DDBJ databases">
        <authorList>
            <consortium name="Pathogen Informatics"/>
        </authorList>
    </citation>
    <scope>NUCLEOTIDE SEQUENCE [LARGE SCALE GENOMIC DNA]</scope>
    <source>
        <strain evidence="2 5">2789STDY5834948</strain>
    </source>
</reference>
<sequence>MVAILMSTYNGERYLREQIDSLLNQTYKDWKLYIRDDKSTDGTVSIIEGYVRVYPDQIVYKSDGFGNLGAGCSFMQLLSSIDSDYYMFCDQDDVWMEDKIERTYLYLRSLEQKYSENTAIGVFTDLTVVNSNLTVLMPSLWKGDNRNPDFVHNFYKQWTNRHASYGCTQMFNHAAKKLVLPYRQFEGTMGAHDNWVEYILIKKGVYDYIDESTILYRQHGTNVVGANFGHSYKDDLNEIFHNPILCWRKIVKDYKRMKIMPFHVSLSKVLWYRFYQSIEAVLKKSLRVNLDLFI</sequence>
<dbReference type="InterPro" id="IPR001173">
    <property type="entry name" value="Glyco_trans_2-like"/>
</dbReference>
<dbReference type="PANTHER" id="PTHR22916">
    <property type="entry name" value="GLYCOSYLTRANSFERASE"/>
    <property type="match status" value="1"/>
</dbReference>
<dbReference type="GO" id="GO:0016758">
    <property type="term" value="F:hexosyltransferase activity"/>
    <property type="evidence" value="ECO:0007669"/>
    <property type="project" value="UniProtKB-ARBA"/>
</dbReference>
<dbReference type="PANTHER" id="PTHR22916:SF3">
    <property type="entry name" value="UDP-GLCNAC:BETAGAL BETA-1,3-N-ACETYLGLUCOSAMINYLTRANSFERASE-LIKE PROTEIN 1"/>
    <property type="match status" value="1"/>
</dbReference>
<protein>
    <submittedName>
        <fullName evidence="3">Glycosyltransferase</fullName>
    </submittedName>
    <submittedName>
        <fullName evidence="2">Spore coat polysaccharide biosynthesis protein spsA</fullName>
    </submittedName>
</protein>
<feature type="domain" description="Glycosyltransferase 2-like" evidence="1">
    <location>
        <begin position="4"/>
        <end position="112"/>
    </location>
</feature>
<evidence type="ECO:0000313" key="6">
    <source>
        <dbReference type="Proteomes" id="UP000450599"/>
    </source>
</evidence>
<dbReference type="AlphaFoldDB" id="A0A174RYD1"/>
<dbReference type="RefSeq" id="WP_022193179.1">
    <property type="nucleotide sequence ID" value="NZ_CZBM01000002.1"/>
</dbReference>
<evidence type="ECO:0000313" key="5">
    <source>
        <dbReference type="Proteomes" id="UP000095332"/>
    </source>
</evidence>
<name>A0A174RYD1_PARDI</name>
<evidence type="ECO:0000313" key="2">
    <source>
        <dbReference type="EMBL" id="CUP88358.1"/>
    </source>
</evidence>
<proteinExistence type="predicted"/>
<evidence type="ECO:0000313" key="7">
    <source>
        <dbReference type="Proteomes" id="UP000471216"/>
    </source>
</evidence>
<dbReference type="Proteomes" id="UP000450599">
    <property type="component" value="Unassembled WGS sequence"/>
</dbReference>
<dbReference type="EMBL" id="WKMW01000004">
    <property type="protein sequence ID" value="MRY83833.1"/>
    <property type="molecule type" value="Genomic_DNA"/>
</dbReference>
<gene>
    <name evidence="2" type="primary">spsA_1</name>
    <name evidence="2" type="ORF">ERS852560_00889</name>
    <name evidence="4" type="ORF">GKD54_13065</name>
    <name evidence="3" type="ORF">GKD58_06120</name>
</gene>
<organism evidence="2 5">
    <name type="scientific">Parabacteroides distasonis</name>
    <dbReference type="NCBI Taxonomy" id="823"/>
    <lineage>
        <taxon>Bacteria</taxon>
        <taxon>Pseudomonadati</taxon>
        <taxon>Bacteroidota</taxon>
        <taxon>Bacteroidia</taxon>
        <taxon>Bacteroidales</taxon>
        <taxon>Tannerellaceae</taxon>
        <taxon>Parabacteroides</taxon>
    </lineage>
</organism>
<dbReference type="EMBL" id="CZBM01000002">
    <property type="protein sequence ID" value="CUP88358.1"/>
    <property type="molecule type" value="Genomic_DNA"/>
</dbReference>
<evidence type="ECO:0000313" key="4">
    <source>
        <dbReference type="EMBL" id="MRZ07125.1"/>
    </source>
</evidence>
<dbReference type="InterPro" id="IPR029044">
    <property type="entry name" value="Nucleotide-diphossugar_trans"/>
</dbReference>
<dbReference type="Gene3D" id="3.90.550.10">
    <property type="entry name" value="Spore Coat Polysaccharide Biosynthesis Protein SpsA, Chain A"/>
    <property type="match status" value="1"/>
</dbReference>
<accession>A0A174RYD1</accession>
<dbReference type="Proteomes" id="UP000095332">
    <property type="component" value="Unassembled WGS sequence"/>
</dbReference>
<keyword evidence="3" id="KW-0808">Transferase</keyword>
<dbReference type="Pfam" id="PF00535">
    <property type="entry name" value="Glycos_transf_2"/>
    <property type="match status" value="1"/>
</dbReference>